<feature type="compositionally biased region" description="Acidic residues" evidence="5">
    <location>
        <begin position="76"/>
        <end position="100"/>
    </location>
</feature>
<keyword evidence="9" id="KW-1185">Reference proteome</keyword>
<sequence>MSNMDPRKMKVTELRAELQRRGLESCGLKSELCERLQEALDSELLGVEEDDAEDCAYSAMAGQEEDDESVLALAAGEEEEEEDEETVEGEEDEDELDQEGGDMSSQNKPPPSSSLPQTATPELRDSPPVECDTRDLGTKAAAVSEEMKDLLSEKDMDESEEAAAVDSLIGEAKKVGERGSNAGVKRLQEEEQGQTYHEFNEEACFSRSNSPLPAEDPLDNVEECAVCLDISTSDLHFRMDKDRYGGHPLFFTKFPSLWSGSRTTHGVTAGKVYFEIKRTLNLPLKEGCTEVPLLRVGWSIGHSRPQFGEDGLSFVYDSRGLKVTKAHFEDYGESFGENDVIGCYADLEGDSVKLSFSKNGVDLGQAFLLKMKSLGGQALFPHILCKGCAFQANFGQREKPWHEPCDRFNFLQECQAKNLIRAQLAPKSTEECEVLLMVGLPGAGKTTWVQKHREKNPDKHYVHLCIDRLLPQLKTVGPDTPEKNSKTRDDLIKMATQCLIRLVPIASRREGNYIIDQCTVYRSAQYRKMKCFEGFKRKAVVLVSEEDEWKRRLEIRKKEGEIYPESVLQQMKAHFDIPKKCDCLDEIICPELGIQKAVAVTLKAKKEARSLPEKRQNCAVKPQLQSLVPKQLRTRAGLSKRMYPRPHSYHRPPMSMLHWRPQVRVSAREDFQNYYDPYQPQQNRQNRYFGPQNHGLQNHGPQNRGHWQNSNNRTQNWNYYGYP</sequence>
<dbReference type="InterPro" id="IPR036361">
    <property type="entry name" value="SAP_dom_sf"/>
</dbReference>
<feature type="compositionally biased region" description="Low complexity" evidence="5">
    <location>
        <begin position="680"/>
        <end position="689"/>
    </location>
</feature>
<dbReference type="SUPFAM" id="SSF52540">
    <property type="entry name" value="P-loop containing nucleoside triphosphate hydrolases"/>
    <property type="match status" value="1"/>
</dbReference>
<evidence type="ECO:0000313" key="9">
    <source>
        <dbReference type="Proteomes" id="UP001295444"/>
    </source>
</evidence>
<evidence type="ECO:0000313" key="8">
    <source>
        <dbReference type="EMBL" id="CAH2325094.1"/>
    </source>
</evidence>
<dbReference type="SMART" id="SM00449">
    <property type="entry name" value="SPRY"/>
    <property type="match status" value="1"/>
</dbReference>
<dbReference type="GO" id="GO:0005634">
    <property type="term" value="C:nucleus"/>
    <property type="evidence" value="ECO:0007669"/>
    <property type="project" value="UniProtKB-SubCell"/>
</dbReference>
<feature type="domain" description="B30.2/SPRY" evidence="6">
    <location>
        <begin position="206"/>
        <end position="399"/>
    </location>
</feature>
<dbReference type="SMART" id="SM00513">
    <property type="entry name" value="SAP"/>
    <property type="match status" value="1"/>
</dbReference>
<reference evidence="8" key="1">
    <citation type="submission" date="2022-03" db="EMBL/GenBank/DDBJ databases">
        <authorList>
            <person name="Alioto T."/>
            <person name="Alioto T."/>
            <person name="Gomez Garrido J."/>
        </authorList>
    </citation>
    <scope>NUCLEOTIDE SEQUENCE</scope>
</reference>
<gene>
    <name evidence="8" type="ORF">PECUL_23A035752</name>
</gene>
<evidence type="ECO:0000256" key="1">
    <source>
        <dbReference type="ARBA" id="ARBA00004123"/>
    </source>
</evidence>
<keyword evidence="4" id="KW-0539">Nucleus</keyword>
<dbReference type="InterPro" id="IPR003877">
    <property type="entry name" value="SPRY_dom"/>
</dbReference>
<dbReference type="Gene3D" id="2.60.120.920">
    <property type="match status" value="1"/>
</dbReference>
<dbReference type="InterPro" id="IPR001870">
    <property type="entry name" value="B30.2/SPRY"/>
</dbReference>
<dbReference type="InterPro" id="IPR043136">
    <property type="entry name" value="B30.2/SPRY_sf"/>
</dbReference>
<keyword evidence="2" id="KW-0488">Methylation</keyword>
<dbReference type="InterPro" id="IPR035778">
    <property type="entry name" value="SPRY_hnRNP_U"/>
</dbReference>
<dbReference type="Pfam" id="PF13671">
    <property type="entry name" value="AAA_33"/>
    <property type="match status" value="1"/>
</dbReference>
<keyword evidence="3" id="KW-0597">Phosphoprotein</keyword>
<dbReference type="InterPro" id="IPR013320">
    <property type="entry name" value="ConA-like_dom_sf"/>
</dbReference>
<dbReference type="PROSITE" id="PS50188">
    <property type="entry name" value="B302_SPRY"/>
    <property type="match status" value="1"/>
</dbReference>
<dbReference type="CDD" id="cd12884">
    <property type="entry name" value="SPRY_hnRNP"/>
    <property type="match status" value="1"/>
</dbReference>
<dbReference type="Pfam" id="PF00622">
    <property type="entry name" value="SPRY"/>
    <property type="match status" value="1"/>
</dbReference>
<proteinExistence type="predicted"/>
<protein>
    <submittedName>
        <fullName evidence="8">Heterogeneous nuclear ribonucleo U 2</fullName>
    </submittedName>
</protein>
<dbReference type="Gene3D" id="3.40.50.300">
    <property type="entry name" value="P-loop containing nucleotide triphosphate hydrolases"/>
    <property type="match status" value="1"/>
</dbReference>
<feature type="compositionally biased region" description="Polar residues" evidence="5">
    <location>
        <begin position="694"/>
        <end position="723"/>
    </location>
</feature>
<dbReference type="GO" id="GO:0000380">
    <property type="term" value="P:alternative mRNA splicing, via spliceosome"/>
    <property type="evidence" value="ECO:0007669"/>
    <property type="project" value="TreeGrafter"/>
</dbReference>
<dbReference type="AlphaFoldDB" id="A0AAD1WT14"/>
<dbReference type="Proteomes" id="UP001295444">
    <property type="component" value="Chromosome 12"/>
</dbReference>
<dbReference type="PROSITE" id="PS50800">
    <property type="entry name" value="SAP"/>
    <property type="match status" value="1"/>
</dbReference>
<evidence type="ECO:0000256" key="3">
    <source>
        <dbReference type="ARBA" id="ARBA00022553"/>
    </source>
</evidence>
<evidence type="ECO:0000256" key="5">
    <source>
        <dbReference type="SAM" id="MobiDB-lite"/>
    </source>
</evidence>
<evidence type="ECO:0000259" key="6">
    <source>
        <dbReference type="PROSITE" id="PS50188"/>
    </source>
</evidence>
<organism evidence="8 9">
    <name type="scientific">Pelobates cultripes</name>
    <name type="common">Western spadefoot toad</name>
    <dbReference type="NCBI Taxonomy" id="61616"/>
    <lineage>
        <taxon>Eukaryota</taxon>
        <taxon>Metazoa</taxon>
        <taxon>Chordata</taxon>
        <taxon>Craniata</taxon>
        <taxon>Vertebrata</taxon>
        <taxon>Euteleostomi</taxon>
        <taxon>Amphibia</taxon>
        <taxon>Batrachia</taxon>
        <taxon>Anura</taxon>
        <taxon>Pelobatoidea</taxon>
        <taxon>Pelobatidae</taxon>
        <taxon>Pelobates</taxon>
    </lineage>
</organism>
<evidence type="ECO:0000256" key="2">
    <source>
        <dbReference type="ARBA" id="ARBA00022481"/>
    </source>
</evidence>
<dbReference type="PANTHER" id="PTHR12381">
    <property type="entry name" value="HETEROGENEOUS NUCLEAR RIBONUCLEOPROTEIN U FAMILY MEMBER"/>
    <property type="match status" value="1"/>
</dbReference>
<feature type="domain" description="SAP" evidence="7">
    <location>
        <begin position="6"/>
        <end position="40"/>
    </location>
</feature>
<dbReference type="InterPro" id="IPR027417">
    <property type="entry name" value="P-loop_NTPase"/>
</dbReference>
<comment type="subcellular location">
    <subcellularLocation>
        <location evidence="1">Nucleus</location>
    </subcellularLocation>
</comment>
<dbReference type="PANTHER" id="PTHR12381:SF66">
    <property type="entry name" value="HETEROGENEOUS NUCLEAR RIBONUCLEOPROTEIN U-LIKE PROTEIN 2"/>
    <property type="match status" value="1"/>
</dbReference>
<dbReference type="InterPro" id="IPR003034">
    <property type="entry name" value="SAP_dom"/>
</dbReference>
<dbReference type="Pfam" id="PF02037">
    <property type="entry name" value="SAP"/>
    <property type="match status" value="1"/>
</dbReference>
<feature type="region of interest" description="Disordered" evidence="5">
    <location>
        <begin position="55"/>
        <end position="139"/>
    </location>
</feature>
<dbReference type="GO" id="GO:0003723">
    <property type="term" value="F:RNA binding"/>
    <property type="evidence" value="ECO:0007669"/>
    <property type="project" value="TreeGrafter"/>
</dbReference>
<dbReference type="Gene3D" id="1.10.720.30">
    <property type="entry name" value="SAP domain"/>
    <property type="match status" value="1"/>
</dbReference>
<feature type="compositionally biased region" description="Basic and acidic residues" evidence="5">
    <location>
        <begin position="122"/>
        <end position="137"/>
    </location>
</feature>
<evidence type="ECO:0000259" key="7">
    <source>
        <dbReference type="PROSITE" id="PS50800"/>
    </source>
</evidence>
<evidence type="ECO:0000256" key="4">
    <source>
        <dbReference type="ARBA" id="ARBA00023242"/>
    </source>
</evidence>
<feature type="region of interest" description="Disordered" evidence="5">
    <location>
        <begin position="680"/>
        <end position="723"/>
    </location>
</feature>
<name>A0AAD1WT14_PELCU</name>
<dbReference type="SUPFAM" id="SSF49899">
    <property type="entry name" value="Concanavalin A-like lectins/glucanases"/>
    <property type="match status" value="1"/>
</dbReference>
<accession>A0AAD1WT14</accession>
<dbReference type="SUPFAM" id="SSF68906">
    <property type="entry name" value="SAP domain"/>
    <property type="match status" value="1"/>
</dbReference>
<dbReference type="EMBL" id="OW240923">
    <property type="protein sequence ID" value="CAH2325094.1"/>
    <property type="molecule type" value="Genomic_DNA"/>
</dbReference>